<dbReference type="GO" id="GO:0030026">
    <property type="term" value="P:intracellular manganese ion homeostasis"/>
    <property type="evidence" value="ECO:0007669"/>
    <property type="project" value="TreeGrafter"/>
</dbReference>
<dbReference type="GO" id="GO:0005737">
    <property type="term" value="C:cytoplasm"/>
    <property type="evidence" value="ECO:0007669"/>
    <property type="project" value="TreeGrafter"/>
</dbReference>
<feature type="compositionally biased region" description="Basic and acidic residues" evidence="10">
    <location>
        <begin position="1004"/>
        <end position="1019"/>
    </location>
</feature>
<dbReference type="GO" id="GO:0015693">
    <property type="term" value="P:magnesium ion transport"/>
    <property type="evidence" value="ECO:0007669"/>
    <property type="project" value="UniProtKB-ARBA"/>
</dbReference>
<dbReference type="SUPFAM" id="SSF54631">
    <property type="entry name" value="CBS-domain pair"/>
    <property type="match status" value="1"/>
</dbReference>
<evidence type="ECO:0000256" key="3">
    <source>
        <dbReference type="ARBA" id="ARBA00022692"/>
    </source>
</evidence>
<sequence>MLLGSWTWLAGITAVAYLVYLVLKPVLKAVFLAIFCPLVSTAAFNAEEGPYPTEKQKDEVLKRSFKPERVSQQWDVIVIGSGPSGLTSAYFLAKAGKKVLVLEQHDTVGGTLHTFVEHGYEFDTGHHISIAHGEDELFGVILEQVAGGKLKYLKSGGTADEFVIGTPKDPQGIRSYKFASKSVDDWVQKLLTYFPGQETFLKSVAQDVKWSIPAFMPFLIVKILPKWLALLMIKLKIFDIFTSFPERSRLSTEDKFKHLKKVHPDMPIVMDPYGMEVNCSPDEFPYTFWTVLQNTYCNGTYYPRGGTSKLVYYAAKNLQDAGAEVLVRAKVTQIIMQGQRAIGVKVQKGSTTVDVFAPIIISSAGVEITFKHLLPSAMGESSKWYKDAKPFLNTPAVIFQLFIGLDKKGKELDDLPWHLVRAFSSNRDVGKVYKEYLSLSLEEALDTDIQLYGYTSPSIKDPTYEERHPGKATLEAFALANNDWFKSWQHLPVKKRGDDYDGLKKAFGQKILEKILDIYPHLKDHVDCLVYGTSAAANFYLNRNAGGGAKLENTRARMCLEASAKMRADSGIPDNGTEYHFTNSENTRYPVGSEFFWIYIGIYCVLALCAGVFAGLTVGLLSLDPLTLKVVSESGSTETQRRRAKRLLPLVRNHHLVLVSLVLANAAAVEAMPIFLNGITNEIVAVLVSVTVVLFLGEILPQALCTKYGLAIGSCMSPLIYLTIAVFFPITYPISKVLDCCLGKDHQTFYKRQELKTLVALHGPQKFRNGKKRDSSSLLGSKEKLVKDTDDQDNDAFCEGECGVDADVPLTRDEVMVIEGLLNLKEKNVGVAMVEFEDAFVLSLDAVLDFKTYDKIVKKGFSRIPVYDGTPQNIVKILLVKTLITVDPQDKISIRNLLRRADFHAVNPAFVQVDRPLSDVLNDFKAARAGHLSIVQKNDGSGEVVGIVTLEDVIEEMLQMEIYDEFDMIPRRPSIPGYLHFRKVHRVHSHWERGETGSLMESMEQERGESPLVHPEHPGTKRRFHRQASAGHIGVMRPANVHNHHQPANKSGAEGVTNDWHGPQIYAIPVSLQTS</sequence>
<dbReference type="InterPro" id="IPR044751">
    <property type="entry name" value="Ion_transp-like_CBS"/>
</dbReference>
<evidence type="ECO:0000256" key="9">
    <source>
        <dbReference type="PROSITE-ProRule" id="PRU01193"/>
    </source>
</evidence>
<feature type="transmembrane region" description="Helical" evidence="11">
    <location>
        <begin position="708"/>
        <end position="732"/>
    </location>
</feature>
<feature type="region of interest" description="Disordered" evidence="10">
    <location>
        <begin position="1001"/>
        <end position="1021"/>
    </location>
</feature>
<dbReference type="CDD" id="cd04590">
    <property type="entry name" value="CBS_pair_CorC_HlyC_assoc"/>
    <property type="match status" value="1"/>
</dbReference>
<feature type="transmembrane region" description="Helical" evidence="11">
    <location>
        <begin position="674"/>
        <end position="696"/>
    </location>
</feature>
<evidence type="ECO:0000256" key="1">
    <source>
        <dbReference type="ARBA" id="ARBA00004554"/>
    </source>
</evidence>
<evidence type="ECO:0000256" key="8">
    <source>
        <dbReference type="PROSITE-ProRule" id="PRU00703"/>
    </source>
</evidence>
<dbReference type="Gene3D" id="3.50.50.60">
    <property type="entry name" value="FAD/NAD(P)-binding domain"/>
    <property type="match status" value="2"/>
</dbReference>
<dbReference type="Pfam" id="PF01595">
    <property type="entry name" value="CNNM"/>
    <property type="match status" value="1"/>
</dbReference>
<feature type="domain" description="CBS" evidence="12">
    <location>
        <begin position="903"/>
        <end position="965"/>
    </location>
</feature>
<feature type="domain" description="CNNM transmembrane" evidence="13">
    <location>
        <begin position="592"/>
        <end position="776"/>
    </location>
</feature>
<dbReference type="GO" id="GO:0040018">
    <property type="term" value="P:positive regulation of multicellular organism growth"/>
    <property type="evidence" value="ECO:0007669"/>
    <property type="project" value="UniProtKB-ARBA"/>
</dbReference>
<evidence type="ECO:0000256" key="4">
    <source>
        <dbReference type="ARBA" id="ARBA00022737"/>
    </source>
</evidence>
<dbReference type="PROSITE" id="PS51371">
    <property type="entry name" value="CBS"/>
    <property type="match status" value="1"/>
</dbReference>
<feature type="transmembrane region" description="Helical" evidence="11">
    <location>
        <begin position="6"/>
        <end position="23"/>
    </location>
</feature>
<dbReference type="OrthoDB" id="7777654at2759"/>
<dbReference type="Proteomes" id="UP000678499">
    <property type="component" value="Unassembled WGS sequence"/>
</dbReference>
<dbReference type="GO" id="GO:0010960">
    <property type="term" value="P:magnesium ion homeostasis"/>
    <property type="evidence" value="ECO:0007669"/>
    <property type="project" value="InterPro"/>
</dbReference>
<keyword evidence="3 9" id="KW-0812">Transmembrane</keyword>
<dbReference type="GO" id="GO:0008340">
    <property type="term" value="P:determination of adult lifespan"/>
    <property type="evidence" value="ECO:0007669"/>
    <property type="project" value="UniProtKB-ARBA"/>
</dbReference>
<dbReference type="InterPro" id="IPR002550">
    <property type="entry name" value="CNNM"/>
</dbReference>
<dbReference type="GO" id="GO:0016323">
    <property type="term" value="C:basolateral plasma membrane"/>
    <property type="evidence" value="ECO:0007669"/>
    <property type="project" value="UniProtKB-SubCell"/>
</dbReference>
<dbReference type="AlphaFoldDB" id="A0A7R9BX77"/>
<dbReference type="EMBL" id="OA886501">
    <property type="protein sequence ID" value="CAD7282891.1"/>
    <property type="molecule type" value="Genomic_DNA"/>
</dbReference>
<keyword evidence="4" id="KW-0677">Repeat</keyword>
<protein>
    <submittedName>
        <fullName evidence="14">Uncharacterized protein</fullName>
    </submittedName>
</protein>
<dbReference type="InterPro" id="IPR045095">
    <property type="entry name" value="ACDP"/>
</dbReference>
<evidence type="ECO:0000256" key="7">
    <source>
        <dbReference type="ARBA" id="ARBA00023136"/>
    </source>
</evidence>
<gene>
    <name evidence="14" type="ORF">NMOB1V02_LOCUS10509</name>
</gene>
<dbReference type="PROSITE" id="PS51846">
    <property type="entry name" value="CNNM"/>
    <property type="match status" value="1"/>
</dbReference>
<feature type="non-terminal residue" evidence="14">
    <location>
        <position position="1075"/>
    </location>
</feature>
<accession>A0A7R9BX77</accession>
<dbReference type="Pfam" id="PF00571">
    <property type="entry name" value="CBS"/>
    <property type="match status" value="1"/>
</dbReference>
<evidence type="ECO:0000256" key="10">
    <source>
        <dbReference type="SAM" id="MobiDB-lite"/>
    </source>
</evidence>
<dbReference type="EMBL" id="CAJPEX010004464">
    <property type="protein sequence ID" value="CAG0923043.1"/>
    <property type="molecule type" value="Genomic_DNA"/>
</dbReference>
<dbReference type="GO" id="GO:0032026">
    <property type="term" value="P:response to magnesium ion"/>
    <property type="evidence" value="ECO:0007669"/>
    <property type="project" value="UniProtKB-ARBA"/>
</dbReference>
<keyword evidence="15" id="KW-1185">Reference proteome</keyword>
<dbReference type="PRINTS" id="PR00419">
    <property type="entry name" value="ADXRDTASE"/>
</dbReference>
<evidence type="ECO:0000256" key="2">
    <source>
        <dbReference type="ARBA" id="ARBA00010484"/>
    </source>
</evidence>
<dbReference type="GO" id="GO:1905941">
    <property type="term" value="P:positive regulation of gonad development"/>
    <property type="evidence" value="ECO:0007669"/>
    <property type="project" value="UniProtKB-ARBA"/>
</dbReference>
<comment type="subcellular location">
    <subcellularLocation>
        <location evidence="1">Basolateral cell membrane</location>
        <topology evidence="1">Multi-pass membrane protein</topology>
    </subcellularLocation>
</comment>
<feature type="transmembrane region" description="Helical" evidence="11">
    <location>
        <begin position="596"/>
        <end position="623"/>
    </location>
</feature>
<feature type="transmembrane region" description="Helical" evidence="11">
    <location>
        <begin position="650"/>
        <end position="668"/>
    </location>
</feature>
<keyword evidence="5 9" id="KW-1133">Transmembrane helix</keyword>
<evidence type="ECO:0000256" key="6">
    <source>
        <dbReference type="ARBA" id="ARBA00023122"/>
    </source>
</evidence>
<dbReference type="InterPro" id="IPR046342">
    <property type="entry name" value="CBS_dom_sf"/>
</dbReference>
<reference evidence="14" key="1">
    <citation type="submission" date="2020-11" db="EMBL/GenBank/DDBJ databases">
        <authorList>
            <person name="Tran Van P."/>
        </authorList>
    </citation>
    <scope>NUCLEOTIDE SEQUENCE</scope>
</reference>
<keyword evidence="7 9" id="KW-0472">Membrane</keyword>
<evidence type="ECO:0000313" key="14">
    <source>
        <dbReference type="EMBL" id="CAD7282891.1"/>
    </source>
</evidence>
<dbReference type="InterPro" id="IPR036188">
    <property type="entry name" value="FAD/NAD-bd_sf"/>
</dbReference>
<evidence type="ECO:0000256" key="5">
    <source>
        <dbReference type="ARBA" id="ARBA00022989"/>
    </source>
</evidence>
<evidence type="ECO:0000259" key="12">
    <source>
        <dbReference type="PROSITE" id="PS51371"/>
    </source>
</evidence>
<keyword evidence="6 8" id="KW-0129">CBS domain</keyword>
<dbReference type="PANTHER" id="PTHR12064:SF97">
    <property type="entry name" value="METAL TRANSPORTER CNNM-5"/>
    <property type="match status" value="1"/>
</dbReference>
<dbReference type="SMART" id="SM00116">
    <property type="entry name" value="CBS"/>
    <property type="match status" value="1"/>
</dbReference>
<evidence type="ECO:0000259" key="13">
    <source>
        <dbReference type="PROSITE" id="PS51846"/>
    </source>
</evidence>
<evidence type="ECO:0000313" key="15">
    <source>
        <dbReference type="Proteomes" id="UP000678499"/>
    </source>
</evidence>
<dbReference type="FunFam" id="3.10.580.10:FF:000006">
    <property type="entry name" value="DUF21 and CBS domain protein"/>
    <property type="match status" value="1"/>
</dbReference>
<dbReference type="Gene3D" id="3.10.580.10">
    <property type="entry name" value="CBS-domain"/>
    <property type="match status" value="1"/>
</dbReference>
<dbReference type="InterPro" id="IPR000644">
    <property type="entry name" value="CBS_dom"/>
</dbReference>
<evidence type="ECO:0000256" key="11">
    <source>
        <dbReference type="SAM" id="Phobius"/>
    </source>
</evidence>
<feature type="transmembrane region" description="Helical" evidence="11">
    <location>
        <begin position="30"/>
        <end position="46"/>
    </location>
</feature>
<dbReference type="Pfam" id="PF13450">
    <property type="entry name" value="NAD_binding_8"/>
    <property type="match status" value="1"/>
</dbReference>
<name>A0A7R9BX77_9CRUS</name>
<organism evidence="14">
    <name type="scientific">Notodromas monacha</name>
    <dbReference type="NCBI Taxonomy" id="399045"/>
    <lineage>
        <taxon>Eukaryota</taxon>
        <taxon>Metazoa</taxon>
        <taxon>Ecdysozoa</taxon>
        <taxon>Arthropoda</taxon>
        <taxon>Crustacea</taxon>
        <taxon>Oligostraca</taxon>
        <taxon>Ostracoda</taxon>
        <taxon>Podocopa</taxon>
        <taxon>Podocopida</taxon>
        <taxon>Cypridocopina</taxon>
        <taxon>Cypridoidea</taxon>
        <taxon>Cyprididae</taxon>
        <taxon>Notodromas</taxon>
    </lineage>
</organism>
<dbReference type="SUPFAM" id="SSF51905">
    <property type="entry name" value="FAD/NAD(P)-binding domain"/>
    <property type="match status" value="1"/>
</dbReference>
<dbReference type="PANTHER" id="PTHR12064">
    <property type="entry name" value="METAL TRANSPORTER CNNM"/>
    <property type="match status" value="1"/>
</dbReference>
<comment type="similarity">
    <text evidence="2">Belongs to the ACDP family.</text>
</comment>
<proteinExistence type="inferred from homology"/>